<evidence type="ECO:0000256" key="4">
    <source>
        <dbReference type="SAM" id="SignalP"/>
    </source>
</evidence>
<name>A0A848IYU5_9BACT</name>
<evidence type="ECO:0000256" key="2">
    <source>
        <dbReference type="ARBA" id="ARBA00023110"/>
    </source>
</evidence>
<dbReference type="RefSeq" id="WP_169677779.1">
    <property type="nucleotide sequence ID" value="NZ_JABBNU010000001.1"/>
</dbReference>
<dbReference type="EMBL" id="JABBNU010000001">
    <property type="protein sequence ID" value="NMM47169.1"/>
    <property type="molecule type" value="Genomic_DNA"/>
</dbReference>
<dbReference type="SUPFAM" id="SSF50891">
    <property type="entry name" value="Cyclophilin-like"/>
    <property type="match status" value="1"/>
</dbReference>
<dbReference type="Pfam" id="PF00160">
    <property type="entry name" value="Pro_isomerase"/>
    <property type="match status" value="1"/>
</dbReference>
<evidence type="ECO:0000259" key="5">
    <source>
        <dbReference type="PROSITE" id="PS50072"/>
    </source>
</evidence>
<keyword evidence="7" id="KW-1185">Reference proteome</keyword>
<dbReference type="PRINTS" id="PR00153">
    <property type="entry name" value="CSAPPISMRASE"/>
</dbReference>
<gene>
    <name evidence="6" type="ORF">HH304_02065</name>
</gene>
<feature type="chain" id="PRO_5032578525" description="peptidylprolyl isomerase" evidence="4">
    <location>
        <begin position="22"/>
        <end position="645"/>
    </location>
</feature>
<comment type="caution">
    <text evidence="6">The sequence shown here is derived from an EMBL/GenBank/DDBJ whole genome shotgun (WGS) entry which is preliminary data.</text>
</comment>
<evidence type="ECO:0000313" key="7">
    <source>
        <dbReference type="Proteomes" id="UP000559010"/>
    </source>
</evidence>
<dbReference type="AlphaFoldDB" id="A0A848IYU5"/>
<evidence type="ECO:0000256" key="3">
    <source>
        <dbReference type="ARBA" id="ARBA00023235"/>
    </source>
</evidence>
<dbReference type="Gene3D" id="1.25.10.10">
    <property type="entry name" value="Leucine-rich Repeat Variant"/>
    <property type="match status" value="2"/>
</dbReference>
<dbReference type="InterPro" id="IPR002130">
    <property type="entry name" value="Cyclophilin-type_PPIase_dom"/>
</dbReference>
<keyword evidence="3" id="KW-0413">Isomerase</keyword>
<dbReference type="PANTHER" id="PTHR45625">
    <property type="entry name" value="PEPTIDYL-PROLYL CIS-TRANS ISOMERASE-RELATED"/>
    <property type="match status" value="1"/>
</dbReference>
<sequence>MSRQILLFFIILLCVSCSSESTDLKSGQFSWSDPEIVDLYYASQSRDIDKIKKYLSGNNLNTVLHSLNIISSIPSEEFNDVLIKLLESDNFQVKKDAIYACGQIRSPELLEELIKLSGEIKDEQLKRELLTAIGKFAGKEPISFLSDYKPTSELEFEGHAKGLFHCLLNNNLTSGAVRIMVAYVGNKALSINTRRYAAGFLGRLPAGFDLNSFAGELREAFSVSDDIEVKQHLLIAFGHCNRDVKVLNILKEISSSVDEDFRFRVLAVQSLKYFPYIEGRDAIFKAAKSENIKVASEAGNYLLNLGNSNDAVKYLSLGAEQNNLYSSAKLLEAACKFGDKAILDKVMPFTKKSFLNNSDPYSKAVLIPLLAFDEKGNEFLSDLAKNGEHAVIRTTAFNKLKDRLLADYKEDKSSTGTYYKLFAQLLFSNDTVISKQTSGLFMSNDLGLSESIDESVKARIDTTNYLKSFKFFLSTGKKPDNAELYTTSAFDVSELAAYPDTISARIVTDQGVIDLDLYPLEAPITVLNFISLTRSGYLVNNHFHRVENNFVIQDGCARGDGYGHPSYKIISEFNSLGFDKGVLAMASSGRDTESSQWFITHRFSPHLDGNYTVFGQVKNGMENVFNIQVGSQVIDIEFENTNTGQ</sequence>
<evidence type="ECO:0000313" key="6">
    <source>
        <dbReference type="EMBL" id="NMM47169.1"/>
    </source>
</evidence>
<dbReference type="GO" id="GO:0003755">
    <property type="term" value="F:peptidyl-prolyl cis-trans isomerase activity"/>
    <property type="evidence" value="ECO:0007669"/>
    <property type="project" value="UniProtKB-KW"/>
</dbReference>
<feature type="signal peptide" evidence="4">
    <location>
        <begin position="1"/>
        <end position="21"/>
    </location>
</feature>
<proteinExistence type="predicted"/>
<dbReference type="InterPro" id="IPR011989">
    <property type="entry name" value="ARM-like"/>
</dbReference>
<dbReference type="EC" id="5.2.1.8" evidence="1"/>
<dbReference type="PROSITE" id="PS50072">
    <property type="entry name" value="CSA_PPIASE_2"/>
    <property type="match status" value="1"/>
</dbReference>
<keyword evidence="2" id="KW-0697">Rotamase</keyword>
<dbReference type="Gene3D" id="2.40.100.10">
    <property type="entry name" value="Cyclophilin-like"/>
    <property type="match status" value="1"/>
</dbReference>
<evidence type="ECO:0000256" key="1">
    <source>
        <dbReference type="ARBA" id="ARBA00013194"/>
    </source>
</evidence>
<dbReference type="SUPFAM" id="SSF48371">
    <property type="entry name" value="ARM repeat"/>
    <property type="match status" value="1"/>
</dbReference>
<feature type="domain" description="PPIase cyclophilin-type" evidence="5">
    <location>
        <begin position="511"/>
        <end position="628"/>
    </location>
</feature>
<dbReference type="InterPro" id="IPR016024">
    <property type="entry name" value="ARM-type_fold"/>
</dbReference>
<reference evidence="6 7" key="1">
    <citation type="submission" date="2020-04" db="EMBL/GenBank/DDBJ databases">
        <title>Flammeovirgaceae bacterium KN852 isolated from deep sea.</title>
        <authorList>
            <person name="Zhang D.-C."/>
        </authorList>
    </citation>
    <scope>NUCLEOTIDE SEQUENCE [LARGE SCALE GENOMIC DNA]</scope>
    <source>
        <strain evidence="6 7">KN852</strain>
    </source>
</reference>
<dbReference type="InterPro" id="IPR029000">
    <property type="entry name" value="Cyclophilin-like_dom_sf"/>
</dbReference>
<dbReference type="CDD" id="cd00317">
    <property type="entry name" value="cyclophilin"/>
    <property type="match status" value="1"/>
</dbReference>
<accession>A0A848IYU5</accession>
<dbReference type="Proteomes" id="UP000559010">
    <property type="component" value="Unassembled WGS sequence"/>
</dbReference>
<organism evidence="6 7">
    <name type="scientific">Marinigracilibium pacificum</name>
    <dbReference type="NCBI Taxonomy" id="2729599"/>
    <lineage>
        <taxon>Bacteria</taxon>
        <taxon>Pseudomonadati</taxon>
        <taxon>Bacteroidota</taxon>
        <taxon>Cytophagia</taxon>
        <taxon>Cytophagales</taxon>
        <taxon>Flammeovirgaceae</taxon>
        <taxon>Marinigracilibium</taxon>
    </lineage>
</organism>
<dbReference type="PANTHER" id="PTHR45625:SF4">
    <property type="entry name" value="PEPTIDYLPROLYL ISOMERASE DOMAIN AND WD REPEAT-CONTAINING PROTEIN 1"/>
    <property type="match status" value="1"/>
</dbReference>
<protein>
    <recommendedName>
        <fullName evidence="1">peptidylprolyl isomerase</fullName>
        <ecNumber evidence="1">5.2.1.8</ecNumber>
    </recommendedName>
</protein>
<dbReference type="InterPro" id="IPR044666">
    <property type="entry name" value="Cyclophilin_A-like"/>
</dbReference>
<keyword evidence="4" id="KW-0732">Signal</keyword>